<evidence type="ECO:0000313" key="8">
    <source>
        <dbReference type="EMBL" id="CAI9089936.1"/>
    </source>
</evidence>
<evidence type="ECO:0000256" key="2">
    <source>
        <dbReference type="ARBA" id="ARBA00010271"/>
    </source>
</evidence>
<dbReference type="GO" id="GO:0008378">
    <property type="term" value="F:galactosyltransferase activity"/>
    <property type="evidence" value="ECO:0007669"/>
    <property type="project" value="TreeGrafter"/>
</dbReference>
<feature type="transmembrane region" description="Helical" evidence="6">
    <location>
        <begin position="44"/>
        <end position="65"/>
    </location>
</feature>
<proteinExistence type="inferred from homology"/>
<keyword evidence="5" id="KW-0333">Golgi apparatus</keyword>
<keyword evidence="6" id="KW-0812">Transmembrane</keyword>
<keyword evidence="4" id="KW-0735">Signal-anchor</keyword>
<name>A0AAV1C2Q6_OLDCO</name>
<sequence>MFQFRASERFMSIFKPKTKFSSHENPNYSINTNNIIKSQPAVRIIALFLIIASIQALLNVFRIGYSYSSFGFHHPQLRSSPPKSFPVENHHHDCKHGKVYMYELPPKFNKLHLENCYDLDPWKSLCPAVSNGGFGPKAINLDGVVPKNLTPAWYWTDMYISEVIYHARMVNYGCRTLKPEEATAFYVPFYAGLAIAKYFFYNYSSRARDRLPEMLLEWIKEQPFWKRRNGSDHFMVFGRLIWAFRQMTNESTDWGTRFFNMPLMQNVSKITVCRDLKDELDISVPYPTAFHPRSRSDIEEWQRFIRSRTRRSLFSFVGATRKKIKNDFRALLVDYCVSETNACKFVDCSAKKCSDGEPAILEAFLDSRFCLQPRGDGATRRSFFDCMMAGSIPVYFWEDSFKGQFEWHLPSEAESYSVFIDYKDVKKNGTDCIRRKLEEFSEEKIRKMRETIIDFLPRILYAQSSLGDLQDAFDITIESVMRKFQKELRD</sequence>
<dbReference type="GO" id="GO:0009969">
    <property type="term" value="P:xyloglucan biosynthetic process"/>
    <property type="evidence" value="ECO:0007669"/>
    <property type="project" value="TreeGrafter"/>
</dbReference>
<dbReference type="GO" id="GO:0000139">
    <property type="term" value="C:Golgi membrane"/>
    <property type="evidence" value="ECO:0007669"/>
    <property type="project" value="UniProtKB-SubCell"/>
</dbReference>
<keyword evidence="9" id="KW-1185">Reference proteome</keyword>
<dbReference type="AlphaFoldDB" id="A0AAV1C2Q6"/>
<evidence type="ECO:0000256" key="6">
    <source>
        <dbReference type="SAM" id="Phobius"/>
    </source>
</evidence>
<evidence type="ECO:0000256" key="4">
    <source>
        <dbReference type="ARBA" id="ARBA00022968"/>
    </source>
</evidence>
<dbReference type="Proteomes" id="UP001161247">
    <property type="component" value="Chromosome 1"/>
</dbReference>
<dbReference type="PANTHER" id="PTHR11062:SF219">
    <property type="entry name" value="XYLOGLUCAN GALACTOSYLTRANSFERASE XLT2-LIKE"/>
    <property type="match status" value="1"/>
</dbReference>
<comment type="subcellular location">
    <subcellularLocation>
        <location evidence="1">Golgi apparatus membrane</location>
        <topology evidence="1">Single-pass type II membrane protein</topology>
    </subcellularLocation>
</comment>
<dbReference type="PANTHER" id="PTHR11062">
    <property type="entry name" value="EXOSTOSIN HEPARAN SULFATE GLYCOSYLTRANSFERASE -RELATED"/>
    <property type="match status" value="1"/>
</dbReference>
<reference evidence="8" key="1">
    <citation type="submission" date="2023-03" db="EMBL/GenBank/DDBJ databases">
        <authorList>
            <person name="Julca I."/>
        </authorList>
    </citation>
    <scope>NUCLEOTIDE SEQUENCE</scope>
</reference>
<protein>
    <submittedName>
        <fullName evidence="8">OLC1v1024589C1</fullName>
    </submittedName>
</protein>
<organism evidence="8 9">
    <name type="scientific">Oldenlandia corymbosa var. corymbosa</name>
    <dbReference type="NCBI Taxonomy" id="529605"/>
    <lineage>
        <taxon>Eukaryota</taxon>
        <taxon>Viridiplantae</taxon>
        <taxon>Streptophyta</taxon>
        <taxon>Embryophyta</taxon>
        <taxon>Tracheophyta</taxon>
        <taxon>Spermatophyta</taxon>
        <taxon>Magnoliopsida</taxon>
        <taxon>eudicotyledons</taxon>
        <taxon>Gunneridae</taxon>
        <taxon>Pentapetalae</taxon>
        <taxon>asterids</taxon>
        <taxon>lamiids</taxon>
        <taxon>Gentianales</taxon>
        <taxon>Rubiaceae</taxon>
        <taxon>Rubioideae</taxon>
        <taxon>Spermacoceae</taxon>
        <taxon>Hedyotis-Oldenlandia complex</taxon>
        <taxon>Oldenlandia</taxon>
    </lineage>
</organism>
<feature type="domain" description="Exostosin GT47" evidence="7">
    <location>
        <begin position="94"/>
        <end position="429"/>
    </location>
</feature>
<dbReference type="Pfam" id="PF03016">
    <property type="entry name" value="Exostosin_GT47"/>
    <property type="match status" value="1"/>
</dbReference>
<keyword evidence="6" id="KW-0472">Membrane</keyword>
<keyword evidence="3" id="KW-0328">Glycosyltransferase</keyword>
<evidence type="ECO:0000256" key="5">
    <source>
        <dbReference type="ARBA" id="ARBA00023034"/>
    </source>
</evidence>
<accession>A0AAV1C2Q6</accession>
<comment type="similarity">
    <text evidence="2">Belongs to the glycosyltransferase 47 family.</text>
</comment>
<keyword evidence="3" id="KW-0808">Transferase</keyword>
<evidence type="ECO:0000313" key="9">
    <source>
        <dbReference type="Proteomes" id="UP001161247"/>
    </source>
</evidence>
<gene>
    <name evidence="8" type="ORF">OLC1_LOCUS2193</name>
</gene>
<evidence type="ECO:0000256" key="3">
    <source>
        <dbReference type="ARBA" id="ARBA00022676"/>
    </source>
</evidence>
<dbReference type="InterPro" id="IPR004263">
    <property type="entry name" value="Exostosin"/>
</dbReference>
<evidence type="ECO:0000256" key="1">
    <source>
        <dbReference type="ARBA" id="ARBA00004323"/>
    </source>
</evidence>
<keyword evidence="6" id="KW-1133">Transmembrane helix</keyword>
<evidence type="ECO:0000259" key="7">
    <source>
        <dbReference type="Pfam" id="PF03016"/>
    </source>
</evidence>
<dbReference type="InterPro" id="IPR040911">
    <property type="entry name" value="Exostosin_GT47"/>
</dbReference>
<dbReference type="EMBL" id="OX459118">
    <property type="protein sequence ID" value="CAI9089936.1"/>
    <property type="molecule type" value="Genomic_DNA"/>
</dbReference>